<gene>
    <name evidence="2" type="ORF">FSCOSCO3_A013325</name>
</gene>
<keyword evidence="3" id="KW-1185">Reference proteome</keyword>
<accession>A0AAV1P0B7</accession>
<organism evidence="2 3">
    <name type="scientific">Scomber scombrus</name>
    <name type="common">Atlantic mackerel</name>
    <name type="synonym">Scomber vernalis</name>
    <dbReference type="NCBI Taxonomy" id="13677"/>
    <lineage>
        <taxon>Eukaryota</taxon>
        <taxon>Metazoa</taxon>
        <taxon>Chordata</taxon>
        <taxon>Craniata</taxon>
        <taxon>Vertebrata</taxon>
        <taxon>Euteleostomi</taxon>
        <taxon>Actinopterygii</taxon>
        <taxon>Neopterygii</taxon>
        <taxon>Teleostei</taxon>
        <taxon>Neoteleostei</taxon>
        <taxon>Acanthomorphata</taxon>
        <taxon>Pelagiaria</taxon>
        <taxon>Scombriformes</taxon>
        <taxon>Scombridae</taxon>
        <taxon>Scomber</taxon>
    </lineage>
</organism>
<sequence>MRSDGWLTVVNRRQKGVFASSQNKTKQNKSKTLKESKFGQAQRQEVLPTAPLIKSGYLRGVIGGFSPTFPRIVNSGVAGA</sequence>
<feature type="region of interest" description="Disordered" evidence="1">
    <location>
        <begin position="17"/>
        <end position="40"/>
    </location>
</feature>
<protein>
    <submittedName>
        <fullName evidence="2">Uncharacterized protein</fullName>
    </submittedName>
</protein>
<name>A0AAV1P0B7_SCOSC</name>
<dbReference type="Proteomes" id="UP001314229">
    <property type="component" value="Unassembled WGS sequence"/>
</dbReference>
<dbReference type="AlphaFoldDB" id="A0AAV1P0B7"/>
<evidence type="ECO:0000313" key="2">
    <source>
        <dbReference type="EMBL" id="CAK6964615.1"/>
    </source>
</evidence>
<dbReference type="EMBL" id="CAWUFR010000075">
    <property type="protein sequence ID" value="CAK6964615.1"/>
    <property type="molecule type" value="Genomic_DNA"/>
</dbReference>
<comment type="caution">
    <text evidence="2">The sequence shown here is derived from an EMBL/GenBank/DDBJ whole genome shotgun (WGS) entry which is preliminary data.</text>
</comment>
<evidence type="ECO:0000313" key="3">
    <source>
        <dbReference type="Proteomes" id="UP001314229"/>
    </source>
</evidence>
<proteinExistence type="predicted"/>
<evidence type="ECO:0000256" key="1">
    <source>
        <dbReference type="SAM" id="MobiDB-lite"/>
    </source>
</evidence>
<reference evidence="2 3" key="1">
    <citation type="submission" date="2024-01" db="EMBL/GenBank/DDBJ databases">
        <authorList>
            <person name="Alioto T."/>
            <person name="Alioto T."/>
            <person name="Gomez Garrido J."/>
        </authorList>
    </citation>
    <scope>NUCLEOTIDE SEQUENCE [LARGE SCALE GENOMIC DNA]</scope>
</reference>